<dbReference type="InterPro" id="IPR007313">
    <property type="entry name" value="FxsA"/>
</dbReference>
<evidence type="ECO:0000313" key="3">
    <source>
        <dbReference type="Proteomes" id="UP000316598"/>
    </source>
</evidence>
<gene>
    <name evidence="2" type="ORF">Pla22_41060</name>
</gene>
<reference evidence="2 3" key="1">
    <citation type="submission" date="2019-02" db="EMBL/GenBank/DDBJ databases">
        <title>Deep-cultivation of Planctomycetes and their phenomic and genomic characterization uncovers novel biology.</title>
        <authorList>
            <person name="Wiegand S."/>
            <person name="Jogler M."/>
            <person name="Boedeker C."/>
            <person name="Pinto D."/>
            <person name="Vollmers J."/>
            <person name="Rivas-Marin E."/>
            <person name="Kohn T."/>
            <person name="Peeters S.H."/>
            <person name="Heuer A."/>
            <person name="Rast P."/>
            <person name="Oberbeckmann S."/>
            <person name="Bunk B."/>
            <person name="Jeske O."/>
            <person name="Meyerdierks A."/>
            <person name="Storesund J.E."/>
            <person name="Kallscheuer N."/>
            <person name="Luecker S."/>
            <person name="Lage O.M."/>
            <person name="Pohl T."/>
            <person name="Merkel B.J."/>
            <person name="Hornburger P."/>
            <person name="Mueller R.-W."/>
            <person name="Bruemmer F."/>
            <person name="Labrenz M."/>
            <person name="Spormann A.M."/>
            <person name="Op Den Camp H."/>
            <person name="Overmann J."/>
            <person name="Amann R."/>
            <person name="Jetten M.S.M."/>
            <person name="Mascher T."/>
            <person name="Medema M.H."/>
            <person name="Devos D.P."/>
            <person name="Kaster A.-K."/>
            <person name="Ovreas L."/>
            <person name="Rohde M."/>
            <person name="Galperin M.Y."/>
            <person name="Jogler C."/>
        </authorList>
    </citation>
    <scope>NUCLEOTIDE SEQUENCE [LARGE SCALE GENOMIC DNA]</scope>
    <source>
        <strain evidence="2 3">Pla22</strain>
    </source>
</reference>
<dbReference type="AlphaFoldDB" id="A0A5C5WML4"/>
<organism evidence="2 3">
    <name type="scientific">Rubripirellula amarantea</name>
    <dbReference type="NCBI Taxonomy" id="2527999"/>
    <lineage>
        <taxon>Bacteria</taxon>
        <taxon>Pseudomonadati</taxon>
        <taxon>Planctomycetota</taxon>
        <taxon>Planctomycetia</taxon>
        <taxon>Pirellulales</taxon>
        <taxon>Pirellulaceae</taxon>
        <taxon>Rubripirellula</taxon>
    </lineage>
</organism>
<keyword evidence="1" id="KW-0812">Transmembrane</keyword>
<dbReference type="GO" id="GO:0016020">
    <property type="term" value="C:membrane"/>
    <property type="evidence" value="ECO:0007669"/>
    <property type="project" value="InterPro"/>
</dbReference>
<feature type="transmembrane region" description="Helical" evidence="1">
    <location>
        <begin position="6"/>
        <end position="22"/>
    </location>
</feature>
<accession>A0A5C5WML4</accession>
<dbReference type="EMBL" id="SJPI01000002">
    <property type="protein sequence ID" value="TWT51329.1"/>
    <property type="molecule type" value="Genomic_DNA"/>
</dbReference>
<sequence>MLLIKLILAFTLIPLVELYLLLQLAEATSIWVTIATVISTGILGSVLAKREGAIAWQRFRESIGLGGDLSQARFPGREIQDGLMIAFAAALLLTPGLVTDTVGFTLLFPRGREFMRKHILPRLFRSFRVQVQTSRSPNPPRTRRSDTIDAAAFERKA</sequence>
<feature type="transmembrane region" description="Helical" evidence="1">
    <location>
        <begin position="29"/>
        <end position="48"/>
    </location>
</feature>
<feature type="transmembrane region" description="Helical" evidence="1">
    <location>
        <begin position="83"/>
        <end position="108"/>
    </location>
</feature>
<keyword evidence="3" id="KW-1185">Reference proteome</keyword>
<dbReference type="OrthoDB" id="9792788at2"/>
<keyword evidence="1" id="KW-0472">Membrane</keyword>
<dbReference type="NCBIfam" id="NF008528">
    <property type="entry name" value="PRK11463.1-2"/>
    <property type="match status" value="1"/>
</dbReference>
<proteinExistence type="predicted"/>
<evidence type="ECO:0000313" key="2">
    <source>
        <dbReference type="EMBL" id="TWT51329.1"/>
    </source>
</evidence>
<protein>
    <submittedName>
        <fullName evidence="2">Phage T7 F exclusion suppressor FxsA</fullName>
    </submittedName>
</protein>
<dbReference type="Pfam" id="PF04186">
    <property type="entry name" value="FxsA"/>
    <property type="match status" value="1"/>
</dbReference>
<dbReference type="Proteomes" id="UP000316598">
    <property type="component" value="Unassembled WGS sequence"/>
</dbReference>
<dbReference type="PANTHER" id="PTHR35335:SF1">
    <property type="entry name" value="UPF0716 PROTEIN FXSA"/>
    <property type="match status" value="1"/>
</dbReference>
<name>A0A5C5WML4_9BACT</name>
<comment type="caution">
    <text evidence="2">The sequence shown here is derived from an EMBL/GenBank/DDBJ whole genome shotgun (WGS) entry which is preliminary data.</text>
</comment>
<dbReference type="PANTHER" id="PTHR35335">
    <property type="entry name" value="UPF0716 PROTEIN FXSA"/>
    <property type="match status" value="1"/>
</dbReference>
<keyword evidence="1" id="KW-1133">Transmembrane helix</keyword>
<dbReference type="RefSeq" id="WP_146516401.1">
    <property type="nucleotide sequence ID" value="NZ_SJPI01000002.1"/>
</dbReference>
<evidence type="ECO:0000256" key="1">
    <source>
        <dbReference type="SAM" id="Phobius"/>
    </source>
</evidence>